<dbReference type="InterPro" id="IPR005908">
    <property type="entry name" value="G1P_thy_trans_l"/>
</dbReference>
<dbReference type="NCBIfam" id="TIGR01208">
    <property type="entry name" value="rmlA_long"/>
    <property type="match status" value="1"/>
</dbReference>
<dbReference type="OrthoDB" id="9803871at2"/>
<dbReference type="Pfam" id="PF00483">
    <property type="entry name" value="NTP_transferase"/>
    <property type="match status" value="1"/>
</dbReference>
<evidence type="ECO:0000313" key="2">
    <source>
        <dbReference type="EMBL" id="BAY81025.1"/>
    </source>
</evidence>
<dbReference type="GO" id="GO:0016740">
    <property type="term" value="F:transferase activity"/>
    <property type="evidence" value="ECO:0007669"/>
    <property type="project" value="UniProtKB-KW"/>
</dbReference>
<dbReference type="Proteomes" id="UP000218418">
    <property type="component" value="Chromosome"/>
</dbReference>
<name>A0A1Z4LIG4_9CYAN</name>
<dbReference type="InterPro" id="IPR029044">
    <property type="entry name" value="Nucleotide-diphossugar_trans"/>
</dbReference>
<protein>
    <submittedName>
        <fullName evidence="2">Glucose-1-phosphate thymidylyltransferase</fullName>
    </submittedName>
</protein>
<organism evidence="2 3">
    <name type="scientific">Calothrix parasitica NIES-267</name>
    <dbReference type="NCBI Taxonomy" id="1973488"/>
    <lineage>
        <taxon>Bacteria</taxon>
        <taxon>Bacillati</taxon>
        <taxon>Cyanobacteriota</taxon>
        <taxon>Cyanophyceae</taxon>
        <taxon>Nostocales</taxon>
        <taxon>Calotrichaceae</taxon>
        <taxon>Calothrix</taxon>
    </lineage>
</organism>
<dbReference type="EMBL" id="AP018227">
    <property type="protein sequence ID" value="BAY81025.1"/>
    <property type="molecule type" value="Genomic_DNA"/>
</dbReference>
<evidence type="ECO:0000313" key="3">
    <source>
        <dbReference type="Proteomes" id="UP000218418"/>
    </source>
</evidence>
<sequence length="358" mass="38978">MKALILSGGKGTRLRPLTYTGAKQLVPVANKPILWYGIEEMVAAGITDIGIVISPETGEEVKAKTGNGDKFGANITYILQEQPAGLAHAVKTARPFLLDSPFVMYLGDNLIQQGDLSYFLQQFQQQHHDALILLRAVNNPSAFGVAKVDESGKVLELIEKPKVPPSNLALVGVYFFSEIIHEAIACIKPSARGELEITDAIQHLISQKHQVLACKLQGWWLDTGKKDDLLEANRLILDTGLQTSIEGVVDTLSQIIGRVEIGSGSKLFNCTIRGPVIIGTDCYLENCFIGPYTSVADKSSLVDTEIEHSVVLEGAKISGIHQRIIDSLIGQRAQVTLAPRRPKALRFMIGDDCQVELS</sequence>
<dbReference type="InterPro" id="IPR005835">
    <property type="entry name" value="NTP_transferase_dom"/>
</dbReference>
<dbReference type="AlphaFoldDB" id="A0A1Z4LIG4"/>
<evidence type="ECO:0000259" key="1">
    <source>
        <dbReference type="Pfam" id="PF00483"/>
    </source>
</evidence>
<dbReference type="PANTHER" id="PTHR42883">
    <property type="entry name" value="GLUCOSE-1-PHOSPHATE THYMIDYLTRANSFERASE"/>
    <property type="match status" value="1"/>
</dbReference>
<proteinExistence type="predicted"/>
<dbReference type="SUPFAM" id="SSF53448">
    <property type="entry name" value="Nucleotide-diphospho-sugar transferases"/>
    <property type="match status" value="1"/>
</dbReference>
<dbReference type="CDD" id="cd04189">
    <property type="entry name" value="G1P_TT_long"/>
    <property type="match status" value="1"/>
</dbReference>
<feature type="domain" description="Nucleotidyl transferase" evidence="1">
    <location>
        <begin position="2"/>
        <end position="237"/>
    </location>
</feature>
<reference evidence="2 3" key="1">
    <citation type="submission" date="2017-06" db="EMBL/GenBank/DDBJ databases">
        <title>Genome sequencing of cyanobaciteial culture collection at National Institute for Environmental Studies (NIES).</title>
        <authorList>
            <person name="Hirose Y."/>
            <person name="Shimura Y."/>
            <person name="Fujisawa T."/>
            <person name="Nakamura Y."/>
            <person name="Kawachi M."/>
        </authorList>
    </citation>
    <scope>NUCLEOTIDE SEQUENCE [LARGE SCALE GENOMIC DNA]</scope>
    <source>
        <strain evidence="2 3">NIES-267</strain>
    </source>
</reference>
<keyword evidence="3" id="KW-1185">Reference proteome</keyword>
<dbReference type="Gene3D" id="3.90.550.10">
    <property type="entry name" value="Spore Coat Polysaccharide Biosynthesis Protein SpsA, Chain A"/>
    <property type="match status" value="1"/>
</dbReference>
<keyword evidence="2" id="KW-0808">Transferase</keyword>
<dbReference type="PANTHER" id="PTHR42883:SF2">
    <property type="entry name" value="THYMIDYLYLTRANSFERASE"/>
    <property type="match status" value="1"/>
</dbReference>
<dbReference type="Gene3D" id="2.160.10.10">
    <property type="entry name" value="Hexapeptide repeat proteins"/>
    <property type="match status" value="1"/>
</dbReference>
<gene>
    <name evidence="2" type="ORF">NIES267_04900</name>
</gene>
<accession>A0A1Z4LIG4</accession>